<evidence type="ECO:0000313" key="13">
    <source>
        <dbReference type="Proteomes" id="UP001521137"/>
    </source>
</evidence>
<keyword evidence="9" id="KW-0444">Lipid biosynthesis</keyword>
<comment type="caution">
    <text evidence="12">The sequence shown here is derived from an EMBL/GenBank/DDBJ whole genome shotgun (WGS) entry which is preliminary data.</text>
</comment>
<sequence length="239" mass="27068">MIALIRIVTIFVYFLLINIVLLSLCILRPFHRNNVYMAARLYSTMSYFLGLKIDLRLPQSVKSGEPYVFIANHQNSFDLITVGAAVVKGTVSVGKKSLVWIPIFGWLYWLSGNILIDRKNKGSSSDTLKKTAHKMLKRSLSVWFFPEGTRSYGRGLLPFKSGAFRIAKATKAKLVVVAVSELNNKIKLNRWSNGTLIIDVSEPESLHSDLSTQENIQHFHAKMKNKINQLNQELTDRAN</sequence>
<keyword evidence="10" id="KW-0812">Transmembrane</keyword>
<dbReference type="RefSeq" id="WP_235311417.1">
    <property type="nucleotide sequence ID" value="NZ_JAKGAS010000003.1"/>
</dbReference>
<keyword evidence="8 9" id="KW-0012">Acyltransferase</keyword>
<comment type="domain">
    <text evidence="9">The HXXXXD motif is essential for acyltransferase activity and may constitute the binding site for the phosphate moiety of the glycerol-3-phosphate.</text>
</comment>
<keyword evidence="13" id="KW-1185">Reference proteome</keyword>
<evidence type="ECO:0000313" key="12">
    <source>
        <dbReference type="EMBL" id="MCF2947886.1"/>
    </source>
</evidence>
<gene>
    <name evidence="12" type="ORF">L0668_07195</name>
</gene>
<dbReference type="PANTHER" id="PTHR10434">
    <property type="entry name" value="1-ACYL-SN-GLYCEROL-3-PHOSPHATE ACYLTRANSFERASE"/>
    <property type="match status" value="1"/>
</dbReference>
<evidence type="ECO:0000256" key="1">
    <source>
        <dbReference type="ARBA" id="ARBA00001141"/>
    </source>
</evidence>
<dbReference type="EC" id="2.3.1.51" evidence="5 9"/>
<reference evidence="12 13" key="1">
    <citation type="submission" date="2022-01" db="EMBL/GenBank/DDBJ databases">
        <title>Paraglaciecola sp. G1-23.</title>
        <authorList>
            <person name="Jin M.S."/>
            <person name="Han D.M."/>
            <person name="Kim H.M."/>
            <person name="Jeon C.O."/>
        </authorList>
    </citation>
    <scope>NUCLEOTIDE SEQUENCE [LARGE SCALE GENOMIC DNA]</scope>
    <source>
        <strain evidence="12 13">G1-23</strain>
    </source>
</reference>
<dbReference type="InterPro" id="IPR002123">
    <property type="entry name" value="Plipid/glycerol_acylTrfase"/>
</dbReference>
<dbReference type="EMBL" id="JAKGAS010000003">
    <property type="protein sequence ID" value="MCF2947886.1"/>
    <property type="molecule type" value="Genomic_DNA"/>
</dbReference>
<evidence type="ECO:0000256" key="3">
    <source>
        <dbReference type="ARBA" id="ARBA00005189"/>
    </source>
</evidence>
<dbReference type="Proteomes" id="UP001521137">
    <property type="component" value="Unassembled WGS sequence"/>
</dbReference>
<dbReference type="SMART" id="SM00563">
    <property type="entry name" value="PlsC"/>
    <property type="match status" value="1"/>
</dbReference>
<dbReference type="SUPFAM" id="SSF69593">
    <property type="entry name" value="Glycerol-3-phosphate (1)-acyltransferase"/>
    <property type="match status" value="1"/>
</dbReference>
<evidence type="ECO:0000256" key="10">
    <source>
        <dbReference type="SAM" id="Phobius"/>
    </source>
</evidence>
<keyword evidence="7 9" id="KW-0808">Transferase</keyword>
<keyword evidence="9" id="KW-0594">Phospholipid biosynthesis</keyword>
<evidence type="ECO:0000256" key="2">
    <source>
        <dbReference type="ARBA" id="ARBA00004728"/>
    </source>
</evidence>
<dbReference type="NCBIfam" id="TIGR00530">
    <property type="entry name" value="AGP_acyltrn"/>
    <property type="match status" value="1"/>
</dbReference>
<evidence type="ECO:0000256" key="8">
    <source>
        <dbReference type="ARBA" id="ARBA00023315"/>
    </source>
</evidence>
<proteinExistence type="inferred from homology"/>
<evidence type="ECO:0000256" key="5">
    <source>
        <dbReference type="ARBA" id="ARBA00013211"/>
    </source>
</evidence>
<dbReference type="GO" id="GO:0003841">
    <property type="term" value="F:1-acylglycerol-3-phosphate O-acyltransferase activity"/>
    <property type="evidence" value="ECO:0007669"/>
    <property type="project" value="UniProtKB-EC"/>
</dbReference>
<keyword evidence="10" id="KW-1133">Transmembrane helix</keyword>
<comment type="pathway">
    <text evidence="2">Phospholipid metabolism; CDP-diacylglycerol biosynthesis; CDP-diacylglycerol from sn-glycerol 3-phosphate: step 2/3.</text>
</comment>
<evidence type="ECO:0000256" key="6">
    <source>
        <dbReference type="ARBA" id="ARBA00016139"/>
    </source>
</evidence>
<comment type="pathway">
    <text evidence="3">Lipid metabolism.</text>
</comment>
<evidence type="ECO:0000256" key="9">
    <source>
        <dbReference type="RuleBase" id="RU361267"/>
    </source>
</evidence>
<keyword evidence="10" id="KW-0472">Membrane</keyword>
<accession>A0ABS9D4T4</accession>
<comment type="similarity">
    <text evidence="4 9">Belongs to the 1-acyl-sn-glycerol-3-phosphate acyltransferase family.</text>
</comment>
<evidence type="ECO:0000259" key="11">
    <source>
        <dbReference type="SMART" id="SM00563"/>
    </source>
</evidence>
<protein>
    <recommendedName>
        <fullName evidence="6 9">1-acyl-sn-glycerol-3-phosphate acyltransferase</fullName>
        <ecNumber evidence="5 9">2.3.1.51</ecNumber>
    </recommendedName>
</protein>
<feature type="domain" description="Phospholipid/glycerol acyltransferase" evidence="11">
    <location>
        <begin position="67"/>
        <end position="182"/>
    </location>
</feature>
<keyword evidence="9" id="KW-0443">Lipid metabolism</keyword>
<keyword evidence="9" id="KW-1208">Phospholipid metabolism</keyword>
<comment type="catalytic activity">
    <reaction evidence="1 9">
        <text>a 1-acyl-sn-glycero-3-phosphate + an acyl-CoA = a 1,2-diacyl-sn-glycero-3-phosphate + CoA</text>
        <dbReference type="Rhea" id="RHEA:19709"/>
        <dbReference type="ChEBI" id="CHEBI:57287"/>
        <dbReference type="ChEBI" id="CHEBI:57970"/>
        <dbReference type="ChEBI" id="CHEBI:58342"/>
        <dbReference type="ChEBI" id="CHEBI:58608"/>
        <dbReference type="EC" id="2.3.1.51"/>
    </reaction>
</comment>
<evidence type="ECO:0000256" key="4">
    <source>
        <dbReference type="ARBA" id="ARBA00008655"/>
    </source>
</evidence>
<dbReference type="InterPro" id="IPR004552">
    <property type="entry name" value="AGP_acyltrans"/>
</dbReference>
<organism evidence="12 13">
    <name type="scientific">Paraglaciecola algarum</name>
    <dbReference type="NCBI Taxonomy" id="3050085"/>
    <lineage>
        <taxon>Bacteria</taxon>
        <taxon>Pseudomonadati</taxon>
        <taxon>Pseudomonadota</taxon>
        <taxon>Gammaproteobacteria</taxon>
        <taxon>Alteromonadales</taxon>
        <taxon>Alteromonadaceae</taxon>
        <taxon>Paraglaciecola</taxon>
    </lineage>
</organism>
<evidence type="ECO:0000256" key="7">
    <source>
        <dbReference type="ARBA" id="ARBA00022679"/>
    </source>
</evidence>
<dbReference type="Pfam" id="PF01553">
    <property type="entry name" value="Acyltransferase"/>
    <property type="match status" value="1"/>
</dbReference>
<dbReference type="PANTHER" id="PTHR10434:SF11">
    <property type="entry name" value="1-ACYL-SN-GLYCEROL-3-PHOSPHATE ACYLTRANSFERASE"/>
    <property type="match status" value="1"/>
</dbReference>
<feature type="transmembrane region" description="Helical" evidence="10">
    <location>
        <begin position="7"/>
        <end position="30"/>
    </location>
</feature>
<name>A0ABS9D4T4_9ALTE</name>
<dbReference type="CDD" id="cd07989">
    <property type="entry name" value="LPLAT_AGPAT-like"/>
    <property type="match status" value="1"/>
</dbReference>